<proteinExistence type="predicted"/>
<evidence type="ECO:0000313" key="3">
    <source>
        <dbReference type="Proteomes" id="UP001281761"/>
    </source>
</evidence>
<organism evidence="2 3">
    <name type="scientific">Blattamonas nauphoetae</name>
    <dbReference type="NCBI Taxonomy" id="2049346"/>
    <lineage>
        <taxon>Eukaryota</taxon>
        <taxon>Metamonada</taxon>
        <taxon>Preaxostyla</taxon>
        <taxon>Oxymonadida</taxon>
        <taxon>Blattamonas</taxon>
    </lineage>
</organism>
<dbReference type="EMBL" id="JARBJD010000280">
    <property type="protein sequence ID" value="KAK2944902.1"/>
    <property type="molecule type" value="Genomic_DNA"/>
</dbReference>
<keyword evidence="3" id="KW-1185">Reference proteome</keyword>
<accession>A0ABQ9WZM4</accession>
<comment type="caution">
    <text evidence="2">The sequence shown here is derived from an EMBL/GenBank/DDBJ whole genome shotgun (WGS) entry which is preliminary data.</text>
</comment>
<name>A0ABQ9WZM4_9EUKA</name>
<keyword evidence="1" id="KW-0812">Transmembrane</keyword>
<reference evidence="2 3" key="1">
    <citation type="journal article" date="2022" name="bioRxiv">
        <title>Genomics of Preaxostyla Flagellates Illuminates Evolutionary Transitions and the Path Towards Mitochondrial Loss.</title>
        <authorList>
            <person name="Novak L.V.F."/>
            <person name="Treitli S.C."/>
            <person name="Pyrih J."/>
            <person name="Halakuc P."/>
            <person name="Pipaliya S.V."/>
            <person name="Vacek V."/>
            <person name="Brzon O."/>
            <person name="Soukal P."/>
            <person name="Eme L."/>
            <person name="Dacks J.B."/>
            <person name="Karnkowska A."/>
            <person name="Elias M."/>
            <person name="Hampl V."/>
        </authorList>
    </citation>
    <scope>NUCLEOTIDE SEQUENCE [LARGE SCALE GENOMIC DNA]</scope>
    <source>
        <strain evidence="2">NAU3</strain>
        <tissue evidence="2">Gut</tissue>
    </source>
</reference>
<feature type="transmembrane region" description="Helical" evidence="1">
    <location>
        <begin position="219"/>
        <end position="241"/>
    </location>
</feature>
<sequence length="389" mass="45379">MTDHLQELRGECAFFLSNGWYFFVNLTFIIIDPHKTSFQTIILDDPSFPDLILNSLKLNHKDIREYTIKAITHIFIYYPTMREQFKTVNLVGKMFETVDFVSLPLSESETLYHFRKFIYVVLNPTGNDETARFEQYRLIRVSVFEPAKQFIKFIFSNSEKLILSDKDKAELENDLCWIHHHIKNMELKSDEHDADLVSELVKYEIRTMVEMENEENFKIIFLLLVDQILLLLVGQILLLLVDHIFVLPNQWSTRPEFSILDQILLKADNRVDRHTQTVCFREVEMNGDELAEQDLLALLGSELVLPLLCISFGSFLPVVRTAALMFMRRVVDFRRIELNISLLSLSVFELVLRTVEGSSFLDDYANGTHILSELLSTVEVLKDSRRSLL</sequence>
<keyword evidence="1" id="KW-1133">Transmembrane helix</keyword>
<feature type="transmembrane region" description="Helical" evidence="1">
    <location>
        <begin position="303"/>
        <end position="326"/>
    </location>
</feature>
<dbReference type="Proteomes" id="UP001281761">
    <property type="component" value="Unassembled WGS sequence"/>
</dbReference>
<gene>
    <name evidence="2" type="ORF">BLNAU_20192</name>
</gene>
<evidence type="ECO:0000313" key="2">
    <source>
        <dbReference type="EMBL" id="KAK2944902.1"/>
    </source>
</evidence>
<keyword evidence="1" id="KW-0472">Membrane</keyword>
<protein>
    <submittedName>
        <fullName evidence="2">Uncharacterized protein</fullName>
    </submittedName>
</protein>
<evidence type="ECO:0000256" key="1">
    <source>
        <dbReference type="SAM" id="Phobius"/>
    </source>
</evidence>